<organism evidence="1 2">
    <name type="scientific">Cryobacterium fucosi</name>
    <dbReference type="NCBI Taxonomy" id="1259157"/>
    <lineage>
        <taxon>Bacteria</taxon>
        <taxon>Bacillati</taxon>
        <taxon>Actinomycetota</taxon>
        <taxon>Actinomycetes</taxon>
        <taxon>Micrococcales</taxon>
        <taxon>Microbacteriaceae</taxon>
        <taxon>Cryobacterium</taxon>
    </lineage>
</organism>
<protein>
    <submittedName>
        <fullName evidence="1">Uncharacterized protein</fullName>
    </submittedName>
</protein>
<evidence type="ECO:0000313" key="1">
    <source>
        <dbReference type="EMBL" id="TFD82492.1"/>
    </source>
</evidence>
<name>A0A4R9BEG9_9MICO</name>
<comment type="caution">
    <text evidence="1">The sequence shown here is derived from an EMBL/GenBank/DDBJ whole genome shotgun (WGS) entry which is preliminary data.</text>
</comment>
<keyword evidence="2" id="KW-1185">Reference proteome</keyword>
<dbReference type="AlphaFoldDB" id="A0A4R9BEG9"/>
<dbReference type="OrthoDB" id="52928at2"/>
<dbReference type="EMBL" id="SOHH01000025">
    <property type="protein sequence ID" value="TFD82492.1"/>
    <property type="molecule type" value="Genomic_DNA"/>
</dbReference>
<reference evidence="1 2" key="1">
    <citation type="submission" date="2019-03" db="EMBL/GenBank/DDBJ databases">
        <title>Genomics of glacier-inhabiting Cryobacterium strains.</title>
        <authorList>
            <person name="Liu Q."/>
            <person name="Xin Y.-H."/>
        </authorList>
    </citation>
    <scope>NUCLEOTIDE SEQUENCE [LARGE SCALE GENOMIC DNA]</scope>
    <source>
        <strain evidence="1 2">Hh4</strain>
    </source>
</reference>
<sequence length="133" mass="14801">MTTYLDLTGRGIPTRAAAVLVGLPRATATRTPRTRAAQPVVVPANRLDDLERARILVVVNSARFVDLPSIQIHAQLLDEGVYLASISTIYRVLAENKQVKERRRLARHPARAIPELAHCLMSIPPRRLIHCLT</sequence>
<accession>A0A4R9BEG9</accession>
<gene>
    <name evidence="1" type="ORF">E3T48_02175</name>
</gene>
<dbReference type="Proteomes" id="UP000298313">
    <property type="component" value="Unassembled WGS sequence"/>
</dbReference>
<proteinExistence type="predicted"/>
<dbReference type="RefSeq" id="WP_134522241.1">
    <property type="nucleotide sequence ID" value="NZ_SOHH01000025.1"/>
</dbReference>
<evidence type="ECO:0000313" key="2">
    <source>
        <dbReference type="Proteomes" id="UP000298313"/>
    </source>
</evidence>